<dbReference type="SMART" id="SM00903">
    <property type="entry name" value="Flavin_Reduct"/>
    <property type="match status" value="1"/>
</dbReference>
<dbReference type="PANTHER" id="PTHR33798">
    <property type="entry name" value="FLAVOPROTEIN OXYGENASE"/>
    <property type="match status" value="1"/>
</dbReference>
<keyword evidence="7" id="KW-1185">Reference proteome</keyword>
<evidence type="ECO:0000313" key="7">
    <source>
        <dbReference type="Proteomes" id="UP000294325"/>
    </source>
</evidence>
<gene>
    <name evidence="6" type="ORF">E3U44_15860</name>
</gene>
<evidence type="ECO:0000256" key="1">
    <source>
        <dbReference type="ARBA" id="ARBA00001917"/>
    </source>
</evidence>
<keyword evidence="2" id="KW-0285">Flavoprotein</keyword>
<accession>A0A4P7BZY8</accession>
<proteinExistence type="inferred from homology"/>
<dbReference type="AlphaFoldDB" id="A0A4P7BZY8"/>
<evidence type="ECO:0000256" key="2">
    <source>
        <dbReference type="ARBA" id="ARBA00022630"/>
    </source>
</evidence>
<name>A0A4P7BZY8_9GAMM</name>
<reference evidence="6 7" key="1">
    <citation type="submission" date="2019-03" db="EMBL/GenBank/DDBJ databases">
        <title>The genome sequence of Nitrosococcus wardiae strain D1FHST reveals the archetypal metabolic capacity of ammonia-oxidizing Gammaproteobacteria.</title>
        <authorList>
            <person name="Wang L."/>
            <person name="Lim C.K."/>
            <person name="Hanson T.E."/>
            <person name="Dang H."/>
            <person name="Klotz M.G."/>
        </authorList>
    </citation>
    <scope>NUCLEOTIDE SEQUENCE [LARGE SCALE GENOMIC DNA]</scope>
    <source>
        <strain evidence="6 7">D1FHS</strain>
    </source>
</reference>
<evidence type="ECO:0000256" key="4">
    <source>
        <dbReference type="ARBA" id="ARBA00038054"/>
    </source>
</evidence>
<dbReference type="PANTHER" id="PTHR33798:SF5">
    <property type="entry name" value="FLAVIN REDUCTASE LIKE DOMAIN-CONTAINING PROTEIN"/>
    <property type="match status" value="1"/>
</dbReference>
<dbReference type="GO" id="GO:0010181">
    <property type="term" value="F:FMN binding"/>
    <property type="evidence" value="ECO:0007669"/>
    <property type="project" value="InterPro"/>
</dbReference>
<keyword evidence="3" id="KW-0288">FMN</keyword>
<dbReference type="OrthoDB" id="9794638at2"/>
<evidence type="ECO:0000313" key="6">
    <source>
        <dbReference type="EMBL" id="QBQ55823.1"/>
    </source>
</evidence>
<dbReference type="InterPro" id="IPR002563">
    <property type="entry name" value="Flavin_Rdtase-like_dom"/>
</dbReference>
<comment type="cofactor">
    <cofactor evidence="1">
        <name>FMN</name>
        <dbReference type="ChEBI" id="CHEBI:58210"/>
    </cofactor>
</comment>
<dbReference type="GO" id="GO:0016646">
    <property type="term" value="F:oxidoreductase activity, acting on the CH-NH group of donors, NAD or NADP as acceptor"/>
    <property type="evidence" value="ECO:0007669"/>
    <property type="project" value="UniProtKB-ARBA"/>
</dbReference>
<dbReference type="Pfam" id="PF01613">
    <property type="entry name" value="Flavin_Reduct"/>
    <property type="match status" value="1"/>
</dbReference>
<evidence type="ECO:0000256" key="3">
    <source>
        <dbReference type="ARBA" id="ARBA00022643"/>
    </source>
</evidence>
<dbReference type="KEGG" id="nwr:E3U44_15860"/>
<organism evidence="6 7">
    <name type="scientific">Nitrosococcus wardiae</name>
    <dbReference type="NCBI Taxonomy" id="1814290"/>
    <lineage>
        <taxon>Bacteria</taxon>
        <taxon>Pseudomonadati</taxon>
        <taxon>Pseudomonadota</taxon>
        <taxon>Gammaproteobacteria</taxon>
        <taxon>Chromatiales</taxon>
        <taxon>Chromatiaceae</taxon>
        <taxon>Nitrosococcus</taxon>
    </lineage>
</organism>
<dbReference type="InterPro" id="IPR012349">
    <property type="entry name" value="Split_barrel_FMN-bd"/>
</dbReference>
<dbReference type="RefSeq" id="WP_134359078.1">
    <property type="nucleotide sequence ID" value="NZ_CP038033.1"/>
</dbReference>
<sequence>MHIELDNLSPKEVYFNLIQTLIPRPIAWVLSESAGGSYNLAPFSYFTAVCSKPPLILISVGKKTDGTRKDSWVNIEERRDFVVHIAHLEMLEALNASSVTLPAEASEVEQLGLAVTPFPGSRLPRLQEARVAYGCECYEIQEIGSGPQALIFGRVRTLYVDDAICSSKEGRVKVHADGLNPIGRLGANEYMKFGEIIALNRPK</sequence>
<protein>
    <submittedName>
        <fullName evidence="6">Flavin reductase family protein</fullName>
    </submittedName>
</protein>
<feature type="domain" description="Flavin reductase like" evidence="5">
    <location>
        <begin position="21"/>
        <end position="174"/>
    </location>
</feature>
<dbReference type="SUPFAM" id="SSF50475">
    <property type="entry name" value="FMN-binding split barrel"/>
    <property type="match status" value="1"/>
</dbReference>
<evidence type="ECO:0000259" key="5">
    <source>
        <dbReference type="SMART" id="SM00903"/>
    </source>
</evidence>
<dbReference type="EMBL" id="CP038033">
    <property type="protein sequence ID" value="QBQ55823.1"/>
    <property type="molecule type" value="Genomic_DNA"/>
</dbReference>
<comment type="similarity">
    <text evidence="4">Belongs to the flavoredoxin family.</text>
</comment>
<dbReference type="Proteomes" id="UP000294325">
    <property type="component" value="Chromosome"/>
</dbReference>
<dbReference type="Gene3D" id="2.30.110.10">
    <property type="entry name" value="Electron Transport, Fmn-binding Protein, Chain A"/>
    <property type="match status" value="1"/>
</dbReference>